<dbReference type="InterPro" id="IPR036388">
    <property type="entry name" value="WH-like_DNA-bd_sf"/>
</dbReference>
<dbReference type="InterPro" id="IPR046348">
    <property type="entry name" value="SIS_dom_sf"/>
</dbReference>
<feature type="domain" description="HTH rpiR-type" evidence="4">
    <location>
        <begin position="10"/>
        <end position="86"/>
    </location>
</feature>
<protein>
    <submittedName>
        <fullName evidence="6">MurR/RpiR family transcriptional regulator</fullName>
    </submittedName>
</protein>
<dbReference type="GO" id="GO:1901135">
    <property type="term" value="P:carbohydrate derivative metabolic process"/>
    <property type="evidence" value="ECO:0007669"/>
    <property type="project" value="InterPro"/>
</dbReference>
<evidence type="ECO:0000259" key="5">
    <source>
        <dbReference type="PROSITE" id="PS51464"/>
    </source>
</evidence>
<dbReference type="PROSITE" id="PS51464">
    <property type="entry name" value="SIS"/>
    <property type="match status" value="1"/>
</dbReference>
<dbReference type="SUPFAM" id="SSF53697">
    <property type="entry name" value="SIS domain"/>
    <property type="match status" value="1"/>
</dbReference>
<dbReference type="InterPro" id="IPR001347">
    <property type="entry name" value="SIS_dom"/>
</dbReference>
<dbReference type="InterPro" id="IPR000281">
    <property type="entry name" value="HTH_RpiR"/>
</dbReference>
<dbReference type="SUPFAM" id="SSF46689">
    <property type="entry name" value="Homeodomain-like"/>
    <property type="match status" value="1"/>
</dbReference>
<keyword evidence="3" id="KW-0804">Transcription</keyword>
<dbReference type="Pfam" id="PF01418">
    <property type="entry name" value="HTH_6"/>
    <property type="match status" value="1"/>
</dbReference>
<dbReference type="EMBL" id="JAMGZJ010000076">
    <property type="protein sequence ID" value="MCU6669596.1"/>
    <property type="molecule type" value="Genomic_DNA"/>
</dbReference>
<dbReference type="Proteomes" id="UP001061282">
    <property type="component" value="Unassembled WGS sequence"/>
</dbReference>
<accession>A0A9J6QFR9</accession>
<dbReference type="CDD" id="cd05013">
    <property type="entry name" value="SIS_RpiR"/>
    <property type="match status" value="1"/>
</dbReference>
<sequence>MIRKDKSRVDVYGDRFRARAHQLTPRLNQVATYINENREAVMEQTAMEIAGQLKTSDATVVRAIQALGFAGLRDLKQTLEHWFGPAVSSSEKISTTVNILTSDVNSSIDFVLEGHQHTCEVLSEPGNRYAMAQAVALLSEARQVAIFGIGASGVLAEYTARMFSRMGLPATPLNRTGIGLAEQLIALQRGDVLVMMAQKSAHREGQTTLREAKRLGIPTILLTNALDSRFSKEANVVIHVPRGGEKGKIPLHGTVLLCLEMIVLSVASTAPQRSIKSIKRINEFHRGLKPGKKSA</sequence>
<dbReference type="GO" id="GO:0003677">
    <property type="term" value="F:DNA binding"/>
    <property type="evidence" value="ECO:0007669"/>
    <property type="project" value="UniProtKB-KW"/>
</dbReference>
<evidence type="ECO:0000313" key="7">
    <source>
        <dbReference type="Proteomes" id="UP001061282"/>
    </source>
</evidence>
<evidence type="ECO:0000259" key="4">
    <source>
        <dbReference type="PROSITE" id="PS51071"/>
    </source>
</evidence>
<dbReference type="GO" id="GO:0097367">
    <property type="term" value="F:carbohydrate derivative binding"/>
    <property type="evidence" value="ECO:0007669"/>
    <property type="project" value="InterPro"/>
</dbReference>
<feature type="domain" description="SIS" evidence="5">
    <location>
        <begin position="134"/>
        <end position="272"/>
    </location>
</feature>
<proteinExistence type="predicted"/>
<keyword evidence="7" id="KW-1185">Reference proteome</keyword>
<gene>
    <name evidence="6" type="ORF">M8013_12655</name>
</gene>
<dbReference type="Gene3D" id="1.10.10.10">
    <property type="entry name" value="Winged helix-like DNA-binding domain superfamily/Winged helix DNA-binding domain"/>
    <property type="match status" value="1"/>
</dbReference>
<dbReference type="PANTHER" id="PTHR30514:SF1">
    <property type="entry name" value="HTH-TYPE TRANSCRIPTIONAL REGULATOR HEXR-RELATED"/>
    <property type="match status" value="1"/>
</dbReference>
<evidence type="ECO:0000256" key="2">
    <source>
        <dbReference type="ARBA" id="ARBA00023125"/>
    </source>
</evidence>
<dbReference type="InterPro" id="IPR047640">
    <property type="entry name" value="RpiR-like"/>
</dbReference>
<dbReference type="InterPro" id="IPR035472">
    <property type="entry name" value="RpiR-like_SIS"/>
</dbReference>
<dbReference type="InterPro" id="IPR009057">
    <property type="entry name" value="Homeodomain-like_sf"/>
</dbReference>
<comment type="caution">
    <text evidence="6">The sequence shown here is derived from an EMBL/GenBank/DDBJ whole genome shotgun (WGS) entry which is preliminary data.</text>
</comment>
<dbReference type="AlphaFoldDB" id="A0A9J6QFR9"/>
<organism evidence="6 7">
    <name type="scientific">Silvania confinis</name>
    <dbReference type="NCBI Taxonomy" id="2926470"/>
    <lineage>
        <taxon>Bacteria</taxon>
        <taxon>Pseudomonadati</taxon>
        <taxon>Pseudomonadota</taxon>
        <taxon>Gammaproteobacteria</taxon>
        <taxon>Enterobacterales</taxon>
        <taxon>Enterobacteriaceae</taxon>
        <taxon>Silvania</taxon>
    </lineage>
</organism>
<dbReference type="RefSeq" id="WP_271268163.1">
    <property type="nucleotide sequence ID" value="NZ_JAMGZJ010000076.1"/>
</dbReference>
<evidence type="ECO:0000256" key="3">
    <source>
        <dbReference type="ARBA" id="ARBA00023163"/>
    </source>
</evidence>
<dbReference type="PANTHER" id="PTHR30514">
    <property type="entry name" value="GLUCOKINASE"/>
    <property type="match status" value="1"/>
</dbReference>
<dbReference type="GO" id="GO:0003700">
    <property type="term" value="F:DNA-binding transcription factor activity"/>
    <property type="evidence" value="ECO:0007669"/>
    <property type="project" value="InterPro"/>
</dbReference>
<dbReference type="Gene3D" id="3.40.50.10490">
    <property type="entry name" value="Glucose-6-phosphate isomerase like protein, domain 1"/>
    <property type="match status" value="1"/>
</dbReference>
<reference evidence="6" key="1">
    <citation type="submission" date="2022-05" db="EMBL/GenBank/DDBJ databases">
        <title>Description of a novel species of Leclercia; Leclercia tamurae and the Proposal for a Novel Genus Silvania gen. nov. Containing Two Novel Species Silvania hatchlandensis sp. nov. and Silvania confinis sp. nov. Isolated from the Rhizosphere of Oak.</title>
        <authorList>
            <person name="Maddock D.W."/>
            <person name="Brady C.L."/>
            <person name="Denman S."/>
            <person name="Arnold D."/>
        </authorList>
    </citation>
    <scope>NUCLEOTIDE SEQUENCE</scope>
    <source>
        <strain evidence="6">H4N4</strain>
    </source>
</reference>
<keyword evidence="1" id="KW-0805">Transcription regulation</keyword>
<dbReference type="Pfam" id="PF01380">
    <property type="entry name" value="SIS"/>
    <property type="match status" value="1"/>
</dbReference>
<name>A0A9J6QFR9_9ENTR</name>
<dbReference type="PROSITE" id="PS51071">
    <property type="entry name" value="HTH_RPIR"/>
    <property type="match status" value="1"/>
</dbReference>
<evidence type="ECO:0000256" key="1">
    <source>
        <dbReference type="ARBA" id="ARBA00023015"/>
    </source>
</evidence>
<evidence type="ECO:0000313" key="6">
    <source>
        <dbReference type="EMBL" id="MCU6669596.1"/>
    </source>
</evidence>
<keyword evidence="2" id="KW-0238">DNA-binding</keyword>